<name>A0A9W8MNW2_9AGAR</name>
<dbReference type="PANTHER" id="PTHR33119:SF1">
    <property type="entry name" value="FE2OG DIOXYGENASE DOMAIN-CONTAINING PROTEIN"/>
    <property type="match status" value="1"/>
</dbReference>
<evidence type="ECO:0000259" key="2">
    <source>
        <dbReference type="Pfam" id="PF21666"/>
    </source>
</evidence>
<dbReference type="InterPro" id="IPR049192">
    <property type="entry name" value="DUF4246_C"/>
</dbReference>
<dbReference type="InterPro" id="IPR025340">
    <property type="entry name" value="DUF4246"/>
</dbReference>
<sequence length="607" mass="69671">MSTSASLDLSITRPVPGLGKPLDYIPAEDDPLYVGPPLATALLPVCKEMWQNSENDLESDEKNFIPITTVREFSMLRFMNSVTDKPEWDQKIFDVDIVKKWRTETVDSPDVIMTNLMFDHCIAELQDFATNLLPKRKHRAIVVYDGNVVKSDDAVPSTVKLALQDAVKSLEDVPDKLKDWHPGSDEKVLDLVHPSLFPLIYGRTKVLKVGEKVVGLHDCVSRCGEGEVLRNDTDNPPEANTTKSRGYSIWDRSPRVGAYSLKYQWLPCEVDISGQDGARITSYINNLHPSRHSDLYGLVEKVIDAAIPLWELTLAPLYDQNFYYWRRLSCYPNYEFRGSGDEEDDDDDPREIVIQPEPRPFNEFRKRRRTPKAINFAELYGKQGRPLQVIVKLANIELTPEKPSYEGGSWHVEGQQNEHIVATALYYYSCHNIKSSHLAFRQFVSVHEVEGMEYYDQNPHFLHTLFGCHNYSGGVQDVGSVETREGRLLTFPNILQHQVQPFELEDPTKPGHRKILALFLVDPNIRTLSTAYVPSQRLDWWQELATAELGKLPLELRDQVFEGVEDFPITLDEAKEIRLELMEERKNFVLDHIRTVNRMNEFSLCEH</sequence>
<proteinExistence type="predicted"/>
<evidence type="ECO:0000313" key="4">
    <source>
        <dbReference type="Proteomes" id="UP001140091"/>
    </source>
</evidence>
<gene>
    <name evidence="3" type="ORF">H1R20_g204</name>
</gene>
<accession>A0A9W8MNW2</accession>
<keyword evidence="4" id="KW-1185">Reference proteome</keyword>
<dbReference type="InterPro" id="IPR049207">
    <property type="entry name" value="DUF4246_N"/>
</dbReference>
<reference evidence="3" key="1">
    <citation type="submission" date="2022-06" db="EMBL/GenBank/DDBJ databases">
        <title>Genome Sequence of Candolleomyces eurysporus.</title>
        <authorList>
            <person name="Buettner E."/>
        </authorList>
    </citation>
    <scope>NUCLEOTIDE SEQUENCE</scope>
    <source>
        <strain evidence="3">VTCC 930004</strain>
    </source>
</reference>
<feature type="domain" description="DUF4246" evidence="1">
    <location>
        <begin position="117"/>
        <end position="543"/>
    </location>
</feature>
<protein>
    <submittedName>
        <fullName evidence="3">Uncharacterized protein</fullName>
    </submittedName>
</protein>
<evidence type="ECO:0000313" key="3">
    <source>
        <dbReference type="EMBL" id="KAJ2936892.1"/>
    </source>
</evidence>
<feature type="domain" description="DUF4246" evidence="2">
    <location>
        <begin position="15"/>
        <end position="104"/>
    </location>
</feature>
<dbReference type="Proteomes" id="UP001140091">
    <property type="component" value="Unassembled WGS sequence"/>
</dbReference>
<feature type="non-terminal residue" evidence="3">
    <location>
        <position position="607"/>
    </location>
</feature>
<comment type="caution">
    <text evidence="3">The sequence shown here is derived from an EMBL/GenBank/DDBJ whole genome shotgun (WGS) entry which is preliminary data.</text>
</comment>
<dbReference type="EMBL" id="JANBPK010000012">
    <property type="protein sequence ID" value="KAJ2936892.1"/>
    <property type="molecule type" value="Genomic_DNA"/>
</dbReference>
<organism evidence="3 4">
    <name type="scientific">Candolleomyces eurysporus</name>
    <dbReference type="NCBI Taxonomy" id="2828524"/>
    <lineage>
        <taxon>Eukaryota</taxon>
        <taxon>Fungi</taxon>
        <taxon>Dikarya</taxon>
        <taxon>Basidiomycota</taxon>
        <taxon>Agaricomycotina</taxon>
        <taxon>Agaricomycetes</taxon>
        <taxon>Agaricomycetidae</taxon>
        <taxon>Agaricales</taxon>
        <taxon>Agaricineae</taxon>
        <taxon>Psathyrellaceae</taxon>
        <taxon>Candolleomyces</taxon>
    </lineage>
</organism>
<dbReference type="Pfam" id="PF14033">
    <property type="entry name" value="DUF4246"/>
    <property type="match status" value="1"/>
</dbReference>
<dbReference type="PANTHER" id="PTHR33119">
    <property type="entry name" value="IFI3P"/>
    <property type="match status" value="1"/>
</dbReference>
<dbReference type="AlphaFoldDB" id="A0A9W8MNW2"/>
<dbReference type="OrthoDB" id="415532at2759"/>
<dbReference type="Pfam" id="PF21666">
    <property type="entry name" value="DUF4246_N"/>
    <property type="match status" value="1"/>
</dbReference>
<evidence type="ECO:0000259" key="1">
    <source>
        <dbReference type="Pfam" id="PF14033"/>
    </source>
</evidence>